<comment type="similarity">
    <text evidence="1">Belongs to the transferase hexapeptide repeat family.</text>
</comment>
<evidence type="ECO:0000256" key="8">
    <source>
        <dbReference type="ARBA" id="ARBA00047633"/>
    </source>
</evidence>
<dbReference type="Proteomes" id="UP000199377">
    <property type="component" value="Unassembled WGS sequence"/>
</dbReference>
<keyword evidence="6" id="KW-0046">Antibiotic resistance</keyword>
<evidence type="ECO:0000256" key="4">
    <source>
        <dbReference type="ARBA" id="ARBA00022679"/>
    </source>
</evidence>
<evidence type="ECO:0000256" key="1">
    <source>
        <dbReference type="ARBA" id="ARBA00007274"/>
    </source>
</evidence>
<dbReference type="InterPro" id="IPR018357">
    <property type="entry name" value="Hexapep_transf_CS"/>
</dbReference>
<keyword evidence="7" id="KW-0012">Acyltransferase</keyword>
<evidence type="ECO:0000313" key="10">
    <source>
        <dbReference type="Proteomes" id="UP000199377"/>
    </source>
</evidence>
<dbReference type="RefSeq" id="WP_092859252.1">
    <property type="nucleotide sequence ID" value="NZ_FOQH01000003.1"/>
</dbReference>
<evidence type="ECO:0000313" key="9">
    <source>
        <dbReference type="EMBL" id="SFI00557.1"/>
    </source>
</evidence>
<dbReference type="CDD" id="cd03349">
    <property type="entry name" value="LbH_XAT"/>
    <property type="match status" value="1"/>
</dbReference>
<dbReference type="InterPro" id="IPR050179">
    <property type="entry name" value="Trans_hexapeptide_repeat"/>
</dbReference>
<evidence type="ECO:0000256" key="5">
    <source>
        <dbReference type="ARBA" id="ARBA00022737"/>
    </source>
</evidence>
<protein>
    <recommendedName>
        <fullName evidence="3">Chloramphenicol acetyltransferase</fullName>
        <ecNumber evidence="2">2.3.1.28</ecNumber>
    </recommendedName>
</protein>
<evidence type="ECO:0000256" key="6">
    <source>
        <dbReference type="ARBA" id="ARBA00023251"/>
    </source>
</evidence>
<accession>A0A1I3ENJ0</accession>
<dbReference type="SUPFAM" id="SSF51161">
    <property type="entry name" value="Trimeric LpxA-like enzymes"/>
    <property type="match status" value="1"/>
</dbReference>
<dbReference type="GO" id="GO:0046677">
    <property type="term" value="P:response to antibiotic"/>
    <property type="evidence" value="ECO:0007669"/>
    <property type="project" value="UniProtKB-KW"/>
</dbReference>
<proteinExistence type="inferred from homology"/>
<comment type="catalytic activity">
    <reaction evidence="8">
        <text>chloramphenicol + acetyl-CoA = chloramphenicol 3-acetate + CoA</text>
        <dbReference type="Rhea" id="RHEA:18421"/>
        <dbReference type="ChEBI" id="CHEBI:16730"/>
        <dbReference type="ChEBI" id="CHEBI:17698"/>
        <dbReference type="ChEBI" id="CHEBI:57287"/>
        <dbReference type="ChEBI" id="CHEBI:57288"/>
        <dbReference type="EC" id="2.3.1.28"/>
    </reaction>
</comment>
<reference evidence="9 10" key="1">
    <citation type="submission" date="2016-10" db="EMBL/GenBank/DDBJ databases">
        <authorList>
            <person name="de Groot N.N."/>
        </authorList>
    </citation>
    <scope>NUCLEOTIDE SEQUENCE [LARGE SCALE GENOMIC DNA]</scope>
    <source>
        <strain evidence="9 10">CGMCC 1.11030</strain>
    </source>
</reference>
<dbReference type="GO" id="GO:0008811">
    <property type="term" value="F:chloramphenicol O-acetyltransferase activity"/>
    <property type="evidence" value="ECO:0007669"/>
    <property type="project" value="UniProtKB-EC"/>
</dbReference>
<evidence type="ECO:0000256" key="7">
    <source>
        <dbReference type="ARBA" id="ARBA00023315"/>
    </source>
</evidence>
<dbReference type="PROSITE" id="PS00101">
    <property type="entry name" value="HEXAPEP_TRANSFERASES"/>
    <property type="match status" value="1"/>
</dbReference>
<keyword evidence="10" id="KW-1185">Reference proteome</keyword>
<dbReference type="InterPro" id="IPR011004">
    <property type="entry name" value="Trimer_LpxA-like_sf"/>
</dbReference>
<dbReference type="AlphaFoldDB" id="A0A1I3ENJ0"/>
<dbReference type="Gene3D" id="2.160.10.10">
    <property type="entry name" value="Hexapeptide repeat proteins"/>
    <property type="match status" value="1"/>
</dbReference>
<dbReference type="PANTHER" id="PTHR43300">
    <property type="entry name" value="ACETYLTRANSFERASE"/>
    <property type="match status" value="1"/>
</dbReference>
<dbReference type="InterPro" id="IPR001451">
    <property type="entry name" value="Hexapep"/>
</dbReference>
<evidence type="ECO:0000256" key="2">
    <source>
        <dbReference type="ARBA" id="ARBA00013235"/>
    </source>
</evidence>
<dbReference type="STRING" id="1114924.SAMN05216258_103495"/>
<dbReference type="OrthoDB" id="9815592at2"/>
<keyword evidence="4 9" id="KW-0808">Transferase</keyword>
<dbReference type="EC" id="2.3.1.28" evidence="2"/>
<keyword evidence="5" id="KW-0677">Repeat</keyword>
<sequence>MTNAFESPFKGRSLSEMVRNPNISVGRCSYYSGWYHGHGFDDCARYISPVPGEGDRLVIGAFCSIGTGAAFVMGGNQGHRMDWVSTFPFHWDDDPVLGHAPNGYAPAGDTVIGDDVWIGAEAMILPGVTVGSGAVIGARALVTRDVAPYAVVAGNPAREIRRRFGEAEIAMLLEMRWWDWPIDDIRGALDLLCSGDVAGLHARWTARGG</sequence>
<name>A0A1I3ENJ0_9RHOB</name>
<dbReference type="EMBL" id="FOQH01000003">
    <property type="protein sequence ID" value="SFI00557.1"/>
    <property type="molecule type" value="Genomic_DNA"/>
</dbReference>
<gene>
    <name evidence="9" type="ORF">SAMN05216258_103495</name>
</gene>
<dbReference type="PANTHER" id="PTHR43300:SF12">
    <property type="entry name" value="CHLORAMPHENICOL ACETYLTRANSFERASE"/>
    <property type="match status" value="1"/>
</dbReference>
<dbReference type="Pfam" id="PF00132">
    <property type="entry name" value="Hexapep"/>
    <property type="match status" value="1"/>
</dbReference>
<evidence type="ECO:0000256" key="3">
    <source>
        <dbReference type="ARBA" id="ARBA00020291"/>
    </source>
</evidence>
<organism evidence="9 10">
    <name type="scientific">Albimonas pacifica</name>
    <dbReference type="NCBI Taxonomy" id="1114924"/>
    <lineage>
        <taxon>Bacteria</taxon>
        <taxon>Pseudomonadati</taxon>
        <taxon>Pseudomonadota</taxon>
        <taxon>Alphaproteobacteria</taxon>
        <taxon>Rhodobacterales</taxon>
        <taxon>Paracoccaceae</taxon>
        <taxon>Albimonas</taxon>
    </lineage>
</organism>